<keyword evidence="4 6" id="KW-1133">Transmembrane helix</keyword>
<comment type="caution">
    <text evidence="8">The sequence shown here is derived from an EMBL/GenBank/DDBJ whole genome shotgun (WGS) entry which is preliminary data.</text>
</comment>
<dbReference type="PANTHER" id="PTHR36115:SF10">
    <property type="entry name" value="RDD DOMAIN-CONTAINING PROTEIN"/>
    <property type="match status" value="1"/>
</dbReference>
<evidence type="ECO:0000256" key="4">
    <source>
        <dbReference type="ARBA" id="ARBA00022989"/>
    </source>
</evidence>
<dbReference type="EMBL" id="JOKH01000011">
    <property type="protein sequence ID" value="KEQ12119.1"/>
    <property type="molecule type" value="Genomic_DNA"/>
</dbReference>
<evidence type="ECO:0000256" key="5">
    <source>
        <dbReference type="ARBA" id="ARBA00023136"/>
    </source>
</evidence>
<accession>A0A081N0Z6</accession>
<organism evidence="8 9">
    <name type="scientific">Endozoicomonas numazuensis</name>
    <dbReference type="NCBI Taxonomy" id="1137799"/>
    <lineage>
        <taxon>Bacteria</taxon>
        <taxon>Pseudomonadati</taxon>
        <taxon>Pseudomonadota</taxon>
        <taxon>Gammaproteobacteria</taxon>
        <taxon>Oceanospirillales</taxon>
        <taxon>Endozoicomonadaceae</taxon>
        <taxon>Endozoicomonas</taxon>
    </lineage>
</organism>
<sequence length="158" mass="17807">MSDTSKQNQAQPAPVWRRLAAIIYDSFLVLAIMFLVGFINLGIQMKVYGAEELKAMTDSGQSIGGPFFYAALFLSIFSFFAFFWSRRGQTLGMQAWKIRVLDQQGGFISIGQCLIRVLTAIPSLALCGLGVFWCLWDRESLSWQDRLSSSKTLYIPKQ</sequence>
<keyword evidence="9" id="KW-1185">Reference proteome</keyword>
<evidence type="ECO:0000313" key="8">
    <source>
        <dbReference type="EMBL" id="KEQ12119.1"/>
    </source>
</evidence>
<dbReference type="STRING" id="1137799.GZ78_28200"/>
<keyword evidence="2" id="KW-1003">Cell membrane</keyword>
<evidence type="ECO:0000256" key="2">
    <source>
        <dbReference type="ARBA" id="ARBA00022475"/>
    </source>
</evidence>
<evidence type="ECO:0000256" key="1">
    <source>
        <dbReference type="ARBA" id="ARBA00004651"/>
    </source>
</evidence>
<keyword evidence="3 6" id="KW-0812">Transmembrane</keyword>
<protein>
    <recommendedName>
        <fullName evidence="7">RDD domain-containing protein</fullName>
    </recommendedName>
</protein>
<feature type="transmembrane region" description="Helical" evidence="6">
    <location>
        <begin position="105"/>
        <end position="133"/>
    </location>
</feature>
<dbReference type="InterPro" id="IPR010432">
    <property type="entry name" value="RDD"/>
</dbReference>
<evidence type="ECO:0000256" key="6">
    <source>
        <dbReference type="SAM" id="Phobius"/>
    </source>
</evidence>
<reference evidence="8 9" key="1">
    <citation type="submission" date="2014-06" db="EMBL/GenBank/DDBJ databases">
        <title>Whole Genome Sequences of Three Symbiotic Endozoicomonas Bacteria.</title>
        <authorList>
            <person name="Neave M.J."/>
            <person name="Apprill A."/>
            <person name="Voolstra C.R."/>
        </authorList>
    </citation>
    <scope>NUCLEOTIDE SEQUENCE [LARGE SCALE GENOMIC DNA]</scope>
    <source>
        <strain evidence="8 9">DSM 25634</strain>
    </source>
</reference>
<dbReference type="Proteomes" id="UP000028073">
    <property type="component" value="Unassembled WGS sequence"/>
</dbReference>
<feature type="domain" description="RDD" evidence="7">
    <location>
        <begin position="13"/>
        <end position="148"/>
    </location>
</feature>
<evidence type="ECO:0000313" key="9">
    <source>
        <dbReference type="Proteomes" id="UP000028073"/>
    </source>
</evidence>
<comment type="subcellular location">
    <subcellularLocation>
        <location evidence="1">Cell membrane</location>
        <topology evidence="1">Multi-pass membrane protein</topology>
    </subcellularLocation>
</comment>
<dbReference type="GO" id="GO:0005886">
    <property type="term" value="C:plasma membrane"/>
    <property type="evidence" value="ECO:0007669"/>
    <property type="project" value="UniProtKB-SubCell"/>
</dbReference>
<dbReference type="RefSeq" id="WP_034843016.1">
    <property type="nucleotide sequence ID" value="NZ_JOKH01000011.1"/>
</dbReference>
<dbReference type="AlphaFoldDB" id="A0A081N0Z6"/>
<name>A0A081N0Z6_9GAMM</name>
<dbReference type="InterPro" id="IPR051791">
    <property type="entry name" value="Pra-immunoreactive"/>
</dbReference>
<dbReference type="Pfam" id="PF06271">
    <property type="entry name" value="RDD"/>
    <property type="match status" value="1"/>
</dbReference>
<feature type="transmembrane region" description="Helical" evidence="6">
    <location>
        <begin position="63"/>
        <end position="84"/>
    </location>
</feature>
<dbReference type="PANTHER" id="PTHR36115">
    <property type="entry name" value="PROLINE-RICH ANTIGEN HOMOLOG-RELATED"/>
    <property type="match status" value="1"/>
</dbReference>
<dbReference type="OrthoDB" id="9793824at2"/>
<keyword evidence="5 6" id="KW-0472">Membrane</keyword>
<proteinExistence type="predicted"/>
<feature type="transmembrane region" description="Helical" evidence="6">
    <location>
        <begin position="21"/>
        <end position="43"/>
    </location>
</feature>
<gene>
    <name evidence="8" type="ORF">GZ78_28200</name>
</gene>
<dbReference type="eggNOG" id="COG1714">
    <property type="taxonomic scope" value="Bacteria"/>
</dbReference>
<evidence type="ECO:0000256" key="3">
    <source>
        <dbReference type="ARBA" id="ARBA00022692"/>
    </source>
</evidence>
<evidence type="ECO:0000259" key="7">
    <source>
        <dbReference type="Pfam" id="PF06271"/>
    </source>
</evidence>